<evidence type="ECO:0000313" key="2">
    <source>
        <dbReference type="EMBL" id="MBJ3785909.1"/>
    </source>
</evidence>
<name>A0A934J1H8_9HYPH</name>
<dbReference type="GO" id="GO:0004519">
    <property type="term" value="F:endonuclease activity"/>
    <property type="evidence" value="ECO:0007669"/>
    <property type="project" value="UniProtKB-KW"/>
</dbReference>
<dbReference type="Gene3D" id="3.40.960.10">
    <property type="entry name" value="VSR Endonuclease"/>
    <property type="match status" value="1"/>
</dbReference>
<dbReference type="CDD" id="cd01038">
    <property type="entry name" value="Endonuclease_DUF559"/>
    <property type="match status" value="1"/>
</dbReference>
<dbReference type="EMBL" id="JAEKMH010000003">
    <property type="protein sequence ID" value="MBJ3785909.1"/>
    <property type="molecule type" value="Genomic_DNA"/>
</dbReference>
<evidence type="ECO:0000259" key="1">
    <source>
        <dbReference type="Pfam" id="PF04480"/>
    </source>
</evidence>
<keyword evidence="2" id="KW-0255">Endonuclease</keyword>
<keyword evidence="2" id="KW-0378">Hydrolase</keyword>
<reference evidence="2" key="1">
    <citation type="submission" date="2020-12" db="EMBL/GenBank/DDBJ databases">
        <title>Devosia sp. MSA67 isolated from Mo River.</title>
        <authorList>
            <person name="Ma F."/>
            <person name="Zi Z."/>
        </authorList>
    </citation>
    <scope>NUCLEOTIDE SEQUENCE</scope>
    <source>
        <strain evidence="2">MSA67</strain>
    </source>
</reference>
<dbReference type="InterPro" id="IPR007569">
    <property type="entry name" value="DUF559"/>
</dbReference>
<evidence type="ECO:0000313" key="3">
    <source>
        <dbReference type="Proteomes" id="UP000602124"/>
    </source>
</evidence>
<gene>
    <name evidence="2" type="ORF">JEQ47_14375</name>
</gene>
<dbReference type="SUPFAM" id="SSF52980">
    <property type="entry name" value="Restriction endonuclease-like"/>
    <property type="match status" value="1"/>
</dbReference>
<comment type="caution">
    <text evidence="2">The sequence shown here is derived from an EMBL/GenBank/DDBJ whole genome shotgun (WGS) entry which is preliminary data.</text>
</comment>
<dbReference type="RefSeq" id="WP_198877128.1">
    <property type="nucleotide sequence ID" value="NZ_JAEKMH010000003.1"/>
</dbReference>
<protein>
    <submittedName>
        <fullName evidence="2">Endonuclease domain-containing protein</fullName>
    </submittedName>
</protein>
<sequence length="122" mass="13861">MLGDMCVDRARHLRRNMPIPEAKLWNALRLLRAQGYHFRRQVEIGRRYYVDFCCHASGLVIEVDGDTHFAGNAPARDRVRDAFLNGEGYRVLRVPNGEVMHNLEGVMTLVLHTLASPAHPSP</sequence>
<dbReference type="InterPro" id="IPR047216">
    <property type="entry name" value="Endonuclease_DUF559_bact"/>
</dbReference>
<dbReference type="Proteomes" id="UP000602124">
    <property type="component" value="Unassembled WGS sequence"/>
</dbReference>
<keyword evidence="3" id="KW-1185">Reference proteome</keyword>
<dbReference type="Pfam" id="PF04480">
    <property type="entry name" value="DUF559"/>
    <property type="match status" value="1"/>
</dbReference>
<keyword evidence="2" id="KW-0540">Nuclease</keyword>
<dbReference type="InterPro" id="IPR011335">
    <property type="entry name" value="Restrct_endonuc-II-like"/>
</dbReference>
<dbReference type="AlphaFoldDB" id="A0A934J1H8"/>
<dbReference type="PANTHER" id="PTHR38590:SF1">
    <property type="entry name" value="BLL0828 PROTEIN"/>
    <property type="match status" value="1"/>
</dbReference>
<dbReference type="PANTHER" id="PTHR38590">
    <property type="entry name" value="BLL0828 PROTEIN"/>
    <property type="match status" value="1"/>
</dbReference>
<organism evidence="2 3">
    <name type="scientific">Devosia sediminis</name>
    <dbReference type="NCBI Taxonomy" id="2798801"/>
    <lineage>
        <taxon>Bacteria</taxon>
        <taxon>Pseudomonadati</taxon>
        <taxon>Pseudomonadota</taxon>
        <taxon>Alphaproteobacteria</taxon>
        <taxon>Hyphomicrobiales</taxon>
        <taxon>Devosiaceae</taxon>
        <taxon>Devosia</taxon>
    </lineage>
</organism>
<proteinExistence type="predicted"/>
<accession>A0A934J1H8</accession>
<feature type="domain" description="DUF559" evidence="1">
    <location>
        <begin position="8"/>
        <end position="114"/>
    </location>
</feature>